<name>A0AAV5NAH4_9PROT</name>
<reference evidence="3" key="1">
    <citation type="journal article" date="2019" name="Int. J. Syst. Evol. Microbiol.">
        <title>The Global Catalogue of Microorganisms (GCM) 10K type strain sequencing project: providing services to taxonomists for standard genome sequencing and annotation.</title>
        <authorList>
            <consortium name="The Broad Institute Genomics Platform"/>
            <consortium name="The Broad Institute Genome Sequencing Center for Infectious Disease"/>
            <person name="Wu L."/>
            <person name="Ma J."/>
        </authorList>
    </citation>
    <scope>NUCLEOTIDE SEQUENCE [LARGE SCALE GENOMIC DNA]</scope>
    <source>
        <strain evidence="3">NBRC 3267</strain>
    </source>
</reference>
<sequence length="304" mass="32731">MKIFVAGASGALGRCLIARLKEAGHDVWGMAHRAESLTAIEMLGAHAVKADALNREALFAIIEKLRPDVVIDELTSLPASPFDLPKHLPIDRKLRLEGGGNLFDAAQTYGVKRYIQQSCGFYLDAGHDLATEASFLRISAPGNIGESARMYAALEARVTSAPTMEGVTLRYGFFYGPGTWYWPDGAFSAHLARGEVSLIGAGASTFSFVHVDDAAQATVSALTAKPGVYNIVDSQPLQFENWLKAYARWVGAPVPPCMTEKDAVLLMGEESVYYQNSLTGACNRKAMAALGFSPRKAPWLSTVG</sequence>
<dbReference type="GO" id="GO:0004029">
    <property type="term" value="F:aldehyde dehydrogenase (NAD+) activity"/>
    <property type="evidence" value="ECO:0007669"/>
    <property type="project" value="TreeGrafter"/>
</dbReference>
<evidence type="ECO:0000259" key="1">
    <source>
        <dbReference type="Pfam" id="PF01370"/>
    </source>
</evidence>
<protein>
    <submittedName>
        <fullName evidence="2">dTDP-glucose 4,6-dehydratase</fullName>
    </submittedName>
</protein>
<dbReference type="AlphaFoldDB" id="A0AAV5NAH4"/>
<dbReference type="GO" id="GO:0005737">
    <property type="term" value="C:cytoplasm"/>
    <property type="evidence" value="ECO:0007669"/>
    <property type="project" value="TreeGrafter"/>
</dbReference>
<organism evidence="2 3">
    <name type="scientific">Gluconobacter cerinus</name>
    <dbReference type="NCBI Taxonomy" id="38307"/>
    <lineage>
        <taxon>Bacteria</taxon>
        <taxon>Pseudomonadati</taxon>
        <taxon>Pseudomonadota</taxon>
        <taxon>Alphaproteobacteria</taxon>
        <taxon>Acetobacterales</taxon>
        <taxon>Acetobacteraceae</taxon>
        <taxon>Gluconobacter</taxon>
    </lineage>
</organism>
<dbReference type="PANTHER" id="PTHR48079:SF6">
    <property type="entry name" value="NAD(P)-BINDING DOMAIN-CONTAINING PROTEIN-RELATED"/>
    <property type="match status" value="1"/>
</dbReference>
<dbReference type="RefSeq" id="WP_099212558.1">
    <property type="nucleotide sequence ID" value="NZ_BEWM01000003.1"/>
</dbReference>
<dbReference type="InterPro" id="IPR001509">
    <property type="entry name" value="Epimerase_deHydtase"/>
</dbReference>
<dbReference type="Proteomes" id="UP001156614">
    <property type="component" value="Unassembled WGS sequence"/>
</dbReference>
<dbReference type="InterPro" id="IPR036291">
    <property type="entry name" value="NAD(P)-bd_dom_sf"/>
</dbReference>
<comment type="caution">
    <text evidence="2">The sequence shown here is derived from an EMBL/GenBank/DDBJ whole genome shotgun (WGS) entry which is preliminary data.</text>
</comment>
<dbReference type="Gene3D" id="3.40.50.720">
    <property type="entry name" value="NAD(P)-binding Rossmann-like Domain"/>
    <property type="match status" value="1"/>
</dbReference>
<evidence type="ECO:0000313" key="2">
    <source>
        <dbReference type="EMBL" id="GLQ61527.1"/>
    </source>
</evidence>
<feature type="domain" description="NAD-dependent epimerase/dehydratase" evidence="1">
    <location>
        <begin position="3"/>
        <end position="231"/>
    </location>
</feature>
<keyword evidence="3" id="KW-1185">Reference proteome</keyword>
<dbReference type="InterPro" id="IPR051783">
    <property type="entry name" value="NAD(P)-dependent_oxidoreduct"/>
</dbReference>
<dbReference type="SUPFAM" id="SSF51735">
    <property type="entry name" value="NAD(P)-binding Rossmann-fold domains"/>
    <property type="match status" value="1"/>
</dbReference>
<accession>A0AAV5NAH4</accession>
<gene>
    <name evidence="2" type="ORF">GCM10007867_03720</name>
</gene>
<dbReference type="EMBL" id="BSNU01000001">
    <property type="protein sequence ID" value="GLQ61527.1"/>
    <property type="molecule type" value="Genomic_DNA"/>
</dbReference>
<evidence type="ECO:0000313" key="3">
    <source>
        <dbReference type="Proteomes" id="UP001156614"/>
    </source>
</evidence>
<dbReference type="Pfam" id="PF01370">
    <property type="entry name" value="Epimerase"/>
    <property type="match status" value="1"/>
</dbReference>
<dbReference type="PANTHER" id="PTHR48079">
    <property type="entry name" value="PROTEIN YEEZ"/>
    <property type="match status" value="1"/>
</dbReference>
<proteinExistence type="predicted"/>